<organism evidence="1 2">
    <name type="scientific">Pyronema omphalodes (strain CBS 100304)</name>
    <name type="common">Pyronema confluens</name>
    <dbReference type="NCBI Taxonomy" id="1076935"/>
    <lineage>
        <taxon>Eukaryota</taxon>
        <taxon>Fungi</taxon>
        <taxon>Dikarya</taxon>
        <taxon>Ascomycota</taxon>
        <taxon>Pezizomycotina</taxon>
        <taxon>Pezizomycetes</taxon>
        <taxon>Pezizales</taxon>
        <taxon>Pyronemataceae</taxon>
        <taxon>Pyronema</taxon>
    </lineage>
</organism>
<gene>
    <name evidence="1" type="ORF">PCON_10533</name>
</gene>
<evidence type="ECO:0000313" key="2">
    <source>
        <dbReference type="Proteomes" id="UP000018144"/>
    </source>
</evidence>
<reference evidence="1 2" key="1">
    <citation type="journal article" date="2013" name="PLoS Genet.">
        <title>The genome and development-dependent transcriptomes of Pyronema confluens: a window into fungal evolution.</title>
        <authorList>
            <person name="Traeger S."/>
            <person name="Altegoer F."/>
            <person name="Freitag M."/>
            <person name="Gabaldon T."/>
            <person name="Kempken F."/>
            <person name="Kumar A."/>
            <person name="Marcet-Houben M."/>
            <person name="Poggeler S."/>
            <person name="Stajich J.E."/>
            <person name="Nowrousian M."/>
        </authorList>
    </citation>
    <scope>NUCLEOTIDE SEQUENCE [LARGE SCALE GENOMIC DNA]</scope>
    <source>
        <strain evidence="2">CBS 100304</strain>
        <tissue evidence="1">Vegetative mycelium</tissue>
    </source>
</reference>
<evidence type="ECO:0000313" key="1">
    <source>
        <dbReference type="EMBL" id="CCX10939.1"/>
    </source>
</evidence>
<dbReference type="EMBL" id="HF935578">
    <property type="protein sequence ID" value="CCX10939.1"/>
    <property type="molecule type" value="Genomic_DNA"/>
</dbReference>
<dbReference type="Proteomes" id="UP000018144">
    <property type="component" value="Unassembled WGS sequence"/>
</dbReference>
<keyword evidence="2" id="KW-1185">Reference proteome</keyword>
<name>U4LGR8_PYROM</name>
<protein>
    <submittedName>
        <fullName evidence="1">Uncharacterized protein</fullName>
    </submittedName>
</protein>
<proteinExistence type="predicted"/>
<sequence>MHLNTPADTPRRPLNNYAGILIEGASPITSTHARTAQNPQVVSQLSVPLQVENSEHIFRNHSTVRPTRLVEPEVWHNVSRSTLESELQVLRENLGVASSFSAGLSREEPSIANHAAANETPRLTLENLQQLDNNPLHGLEIWLLQGKKDDATRFYQG</sequence>
<accession>U4LGR8</accession>
<dbReference type="AlphaFoldDB" id="U4LGR8"/>